<evidence type="ECO:0000313" key="24">
    <source>
        <dbReference type="Proteomes" id="UP001055868"/>
    </source>
</evidence>
<keyword evidence="9 18" id="KW-0630">Potassium</keyword>
<reference evidence="23" key="1">
    <citation type="submission" date="2022-05" db="EMBL/GenBank/DDBJ databases">
        <title>Genomic analysis of Brachybacterium sp. CBA3104.</title>
        <authorList>
            <person name="Roh S.W."/>
            <person name="Kim Y.B."/>
            <person name="Kim Y."/>
        </authorList>
    </citation>
    <scope>NUCLEOTIDE SEQUENCE</scope>
    <source>
        <strain evidence="23">CBA3104</strain>
    </source>
</reference>
<evidence type="ECO:0000313" key="23">
    <source>
        <dbReference type="EMBL" id="UQN29846.1"/>
    </source>
</evidence>
<comment type="catalytic activity">
    <reaction evidence="1 18 19">
        <text>(6R)-NADHX = (6S)-NADHX</text>
        <dbReference type="Rhea" id="RHEA:32215"/>
        <dbReference type="ChEBI" id="CHEBI:64074"/>
        <dbReference type="ChEBI" id="CHEBI:64075"/>
        <dbReference type="EC" id="5.1.99.6"/>
    </reaction>
</comment>
<protein>
    <recommendedName>
        <fullName evidence="19">Bifunctional NAD(P)H-hydrate repair enzyme</fullName>
    </recommendedName>
    <alternativeName>
        <fullName evidence="19">Nicotinamide nucleotide repair protein</fullName>
    </alternativeName>
    <domain>
        <recommendedName>
            <fullName evidence="19">ADP-dependent (S)-NAD(P)H-hydrate dehydratase</fullName>
            <ecNumber evidence="19">4.2.1.136</ecNumber>
        </recommendedName>
        <alternativeName>
            <fullName evidence="19">ADP-dependent NAD(P)HX dehydratase</fullName>
        </alternativeName>
    </domain>
    <domain>
        <recommendedName>
            <fullName evidence="19">NAD(P)H-hydrate epimerase</fullName>
            <ecNumber evidence="19">5.1.99.6</ecNumber>
        </recommendedName>
    </domain>
</protein>
<gene>
    <name evidence="17" type="primary">nnrD</name>
    <name evidence="18" type="synonym">nnrE</name>
    <name evidence="23" type="ORF">M4486_00385</name>
</gene>
<feature type="binding site" evidence="18">
    <location>
        <position position="168"/>
    </location>
    <ligand>
        <name>K(+)</name>
        <dbReference type="ChEBI" id="CHEBI:29103"/>
    </ligand>
</feature>
<feature type="region of interest" description="Disordered" evidence="20">
    <location>
        <begin position="355"/>
        <end position="376"/>
    </location>
</feature>
<dbReference type="InterPro" id="IPR036652">
    <property type="entry name" value="YjeF_N_dom_sf"/>
</dbReference>
<evidence type="ECO:0000256" key="12">
    <source>
        <dbReference type="ARBA" id="ARBA00023239"/>
    </source>
</evidence>
<evidence type="ECO:0000256" key="19">
    <source>
        <dbReference type="PIRNR" id="PIRNR017184"/>
    </source>
</evidence>
<dbReference type="PIRSF" id="PIRSF017184">
    <property type="entry name" value="Nnr"/>
    <property type="match status" value="1"/>
</dbReference>
<dbReference type="Proteomes" id="UP001055868">
    <property type="component" value="Chromosome"/>
</dbReference>
<sequence length="532" mass="52947">MIRAFTADQVRAAEAPLLEAGEPLMQRAAFALAQRALVHLRGGLGGRGDKGPTGARTVAGARVLVLAGAGDNGGDGLFAAALLRRRGVAADALAVLGRHHEAGAEALRASGGRVLSGLDELSARGPISLVLDAITGIGGRPELSPALRELLDAVRGLDAPVLAVDVPSGIDATTGAADPGALAARETVTFGAVKTGLLLPGGADLAGTVHLVDIGLGPHLPARPALERLETADAAALWPTPGRGDDKYSRGVVEIAAGSETYPGAAVLSVSGAARTGAGMVRLDAPRSVLDLVLARRPEVVGGEGKHQARVVGSGVPEDDPRLARALDDLRTGHRPHERTRLPGVVDAGALAAVGTDDRGRGGDGNGDREGDGAGALDGFHPGVVLTPHAGEAARLARSLRIDPERPAPELARALAEATGATVLLKGAVTIIAPSDPSEPLLSQDDATSQLATAGAGDVLGGVLGALLAAGLPGPRAAALAALVHGRAARDAALGGTAPIAALDVAEHVPRAVATILAGADRRPPADEAGGA</sequence>
<evidence type="ECO:0000256" key="5">
    <source>
        <dbReference type="ARBA" id="ARBA00022723"/>
    </source>
</evidence>
<dbReference type="EC" id="4.2.1.136" evidence="19"/>
<evidence type="ECO:0000256" key="20">
    <source>
        <dbReference type="SAM" id="MobiDB-lite"/>
    </source>
</evidence>
<evidence type="ECO:0000256" key="13">
    <source>
        <dbReference type="ARBA" id="ARBA00023268"/>
    </source>
</evidence>
<evidence type="ECO:0000256" key="3">
    <source>
        <dbReference type="ARBA" id="ARBA00006001"/>
    </source>
</evidence>
<dbReference type="HAMAP" id="MF_01966">
    <property type="entry name" value="NADHX_epimerase"/>
    <property type="match status" value="1"/>
</dbReference>
<feature type="domain" description="YjeF C-terminal" evidence="21">
    <location>
        <begin position="230"/>
        <end position="516"/>
    </location>
</feature>
<evidence type="ECO:0000256" key="1">
    <source>
        <dbReference type="ARBA" id="ARBA00000013"/>
    </source>
</evidence>
<feature type="binding site" evidence="18">
    <location>
        <position position="165"/>
    </location>
    <ligand>
        <name>(6S)-NADPHX</name>
        <dbReference type="ChEBI" id="CHEBI:64076"/>
    </ligand>
</feature>
<dbReference type="NCBIfam" id="TIGR00197">
    <property type="entry name" value="yjeF_nterm"/>
    <property type="match status" value="1"/>
</dbReference>
<proteinExistence type="inferred from homology"/>
<keyword evidence="13" id="KW-0511">Multifunctional enzyme</keyword>
<dbReference type="GO" id="GO:0052856">
    <property type="term" value="F:NAD(P)HX epimerase activity"/>
    <property type="evidence" value="ECO:0007669"/>
    <property type="project" value="UniProtKB-EC"/>
</dbReference>
<comment type="catalytic activity">
    <reaction evidence="16 17 19">
        <text>(6S)-NADPHX + ADP = AMP + phosphate + NADPH + H(+)</text>
        <dbReference type="Rhea" id="RHEA:32235"/>
        <dbReference type="ChEBI" id="CHEBI:15378"/>
        <dbReference type="ChEBI" id="CHEBI:43474"/>
        <dbReference type="ChEBI" id="CHEBI:57783"/>
        <dbReference type="ChEBI" id="CHEBI:64076"/>
        <dbReference type="ChEBI" id="CHEBI:456215"/>
        <dbReference type="ChEBI" id="CHEBI:456216"/>
        <dbReference type="EC" id="4.2.1.136"/>
    </reaction>
</comment>
<comment type="catalytic activity">
    <reaction evidence="2 18 19">
        <text>(6R)-NADPHX = (6S)-NADPHX</text>
        <dbReference type="Rhea" id="RHEA:32227"/>
        <dbReference type="ChEBI" id="CHEBI:64076"/>
        <dbReference type="ChEBI" id="CHEBI:64077"/>
        <dbReference type="EC" id="5.1.99.6"/>
    </reaction>
</comment>
<dbReference type="CDD" id="cd01171">
    <property type="entry name" value="YXKO-related"/>
    <property type="match status" value="1"/>
</dbReference>
<keyword evidence="8 17" id="KW-0521">NADP</keyword>
<feature type="binding site" evidence="17">
    <location>
        <position position="315"/>
    </location>
    <ligand>
        <name>(6S)-NADPHX</name>
        <dbReference type="ChEBI" id="CHEBI:64076"/>
    </ligand>
</feature>
<feature type="compositionally biased region" description="Basic and acidic residues" evidence="20">
    <location>
        <begin position="356"/>
        <end position="372"/>
    </location>
</feature>
<dbReference type="PANTHER" id="PTHR12592:SF0">
    <property type="entry name" value="ATP-DEPENDENT (S)-NAD(P)H-HYDRATE DEHYDRATASE"/>
    <property type="match status" value="1"/>
</dbReference>
<dbReference type="InterPro" id="IPR004443">
    <property type="entry name" value="YjeF_N_dom"/>
</dbReference>
<feature type="binding site" evidence="17">
    <location>
        <position position="265"/>
    </location>
    <ligand>
        <name>(6S)-NADPHX</name>
        <dbReference type="ChEBI" id="CHEBI:64076"/>
    </ligand>
</feature>
<feature type="binding site" evidence="17">
    <location>
        <position position="457"/>
    </location>
    <ligand>
        <name>AMP</name>
        <dbReference type="ChEBI" id="CHEBI:456215"/>
    </ligand>
</feature>
<comment type="function">
    <text evidence="14 19">Bifunctional enzyme that catalyzes the epimerization of the S- and R-forms of NAD(P)HX and the dehydration of the S-form of NAD(P)HX at the expense of ADP, which is converted to AMP. This allows the repair of both epimers of NAD(P)HX, a damaged form of NAD(P)H that is a result of enzymatic or heat-dependent hydration.</text>
</comment>
<evidence type="ECO:0000256" key="16">
    <source>
        <dbReference type="ARBA" id="ARBA00049209"/>
    </source>
</evidence>
<dbReference type="PANTHER" id="PTHR12592">
    <property type="entry name" value="ATP-DEPENDENT (S)-NAD(P)H-HYDRATE DEHYDRATASE FAMILY MEMBER"/>
    <property type="match status" value="1"/>
</dbReference>
<organism evidence="23 24">
    <name type="scientific">Brachybacterium kimchii</name>
    <dbReference type="NCBI Taxonomy" id="2942909"/>
    <lineage>
        <taxon>Bacteria</taxon>
        <taxon>Bacillati</taxon>
        <taxon>Actinomycetota</taxon>
        <taxon>Actinomycetes</taxon>
        <taxon>Micrococcales</taxon>
        <taxon>Dermabacteraceae</taxon>
        <taxon>Brachybacterium</taxon>
    </lineage>
</organism>
<evidence type="ECO:0000256" key="8">
    <source>
        <dbReference type="ARBA" id="ARBA00022857"/>
    </source>
</evidence>
<evidence type="ECO:0000256" key="4">
    <source>
        <dbReference type="ARBA" id="ARBA00009524"/>
    </source>
</evidence>
<evidence type="ECO:0000256" key="15">
    <source>
        <dbReference type="ARBA" id="ARBA00048238"/>
    </source>
</evidence>
<evidence type="ECO:0000256" key="2">
    <source>
        <dbReference type="ARBA" id="ARBA00000909"/>
    </source>
</evidence>
<dbReference type="PROSITE" id="PS51383">
    <property type="entry name" value="YJEF_C_3"/>
    <property type="match status" value="1"/>
</dbReference>
<evidence type="ECO:0000256" key="18">
    <source>
        <dbReference type="HAMAP-Rule" id="MF_01966"/>
    </source>
</evidence>
<dbReference type="EC" id="5.1.99.6" evidence="19"/>
<comment type="catalytic activity">
    <reaction evidence="15 17 19">
        <text>(6S)-NADHX + ADP = AMP + phosphate + NADH + H(+)</text>
        <dbReference type="Rhea" id="RHEA:32223"/>
        <dbReference type="ChEBI" id="CHEBI:15378"/>
        <dbReference type="ChEBI" id="CHEBI:43474"/>
        <dbReference type="ChEBI" id="CHEBI:57945"/>
        <dbReference type="ChEBI" id="CHEBI:64074"/>
        <dbReference type="ChEBI" id="CHEBI:456215"/>
        <dbReference type="ChEBI" id="CHEBI:456216"/>
        <dbReference type="EC" id="4.2.1.136"/>
    </reaction>
</comment>
<name>A0ABY4N7Q5_9MICO</name>
<comment type="cofactor">
    <cofactor evidence="18 19">
        <name>K(+)</name>
        <dbReference type="ChEBI" id="CHEBI:29103"/>
    </cofactor>
    <text evidence="18 19">Binds 1 potassium ion per subunit.</text>
</comment>
<evidence type="ECO:0000256" key="6">
    <source>
        <dbReference type="ARBA" id="ARBA00022741"/>
    </source>
</evidence>
<dbReference type="PROSITE" id="PS51385">
    <property type="entry name" value="YJEF_N"/>
    <property type="match status" value="1"/>
</dbReference>
<comment type="subunit">
    <text evidence="17">Homotetramer.</text>
</comment>
<dbReference type="InterPro" id="IPR000631">
    <property type="entry name" value="CARKD"/>
</dbReference>
<feature type="binding site" evidence="17">
    <location>
        <position position="458"/>
    </location>
    <ligand>
        <name>(6S)-NADPHX</name>
        <dbReference type="ChEBI" id="CHEBI:64076"/>
    </ligand>
</feature>
<dbReference type="Gene3D" id="3.40.50.10260">
    <property type="entry name" value="YjeF N-terminal domain"/>
    <property type="match status" value="1"/>
</dbReference>
<feature type="binding site" evidence="17">
    <location>
        <begin position="426"/>
        <end position="430"/>
    </location>
    <ligand>
        <name>AMP</name>
        <dbReference type="ChEBI" id="CHEBI:456215"/>
    </ligand>
</feature>
<dbReference type="Gene3D" id="3.40.1190.20">
    <property type="match status" value="1"/>
</dbReference>
<keyword evidence="6 17" id="KW-0547">Nucleotide-binding</keyword>
<comment type="similarity">
    <text evidence="17">Belongs to the NnrD/CARKD family.</text>
</comment>
<dbReference type="Pfam" id="PF03853">
    <property type="entry name" value="YjeF_N"/>
    <property type="match status" value="1"/>
</dbReference>
<evidence type="ECO:0000256" key="17">
    <source>
        <dbReference type="HAMAP-Rule" id="MF_01965"/>
    </source>
</evidence>
<feature type="domain" description="YjeF N-terminal" evidence="22">
    <location>
        <begin position="10"/>
        <end position="222"/>
    </location>
</feature>
<keyword evidence="10 17" id="KW-0520">NAD</keyword>
<comment type="similarity">
    <text evidence="4 19">In the C-terminal section; belongs to the NnrD/CARKD family.</text>
</comment>
<evidence type="ECO:0000256" key="11">
    <source>
        <dbReference type="ARBA" id="ARBA00023235"/>
    </source>
</evidence>
<evidence type="ECO:0000259" key="22">
    <source>
        <dbReference type="PROSITE" id="PS51385"/>
    </source>
</evidence>
<dbReference type="Pfam" id="PF01256">
    <property type="entry name" value="Carb_kinase"/>
    <property type="match status" value="1"/>
</dbReference>
<keyword evidence="24" id="KW-1185">Reference proteome</keyword>
<dbReference type="SUPFAM" id="SSF64153">
    <property type="entry name" value="YjeF N-terminal domain-like"/>
    <property type="match status" value="1"/>
</dbReference>
<evidence type="ECO:0000256" key="14">
    <source>
        <dbReference type="ARBA" id="ARBA00025153"/>
    </source>
</evidence>
<dbReference type="HAMAP" id="MF_01965">
    <property type="entry name" value="NADHX_dehydratase"/>
    <property type="match status" value="1"/>
</dbReference>
<dbReference type="SUPFAM" id="SSF53613">
    <property type="entry name" value="Ribokinase-like"/>
    <property type="match status" value="1"/>
</dbReference>
<comment type="caution">
    <text evidence="18">Lacks conserved residue(s) required for the propagation of feature annotation.</text>
</comment>
<feature type="binding site" evidence="17">
    <location>
        <position position="389"/>
    </location>
    <ligand>
        <name>(6S)-NADPHX</name>
        <dbReference type="ChEBI" id="CHEBI:64076"/>
    </ligand>
</feature>
<evidence type="ECO:0000256" key="7">
    <source>
        <dbReference type="ARBA" id="ARBA00022840"/>
    </source>
</evidence>
<dbReference type="EMBL" id="CP097218">
    <property type="protein sequence ID" value="UQN29846.1"/>
    <property type="molecule type" value="Genomic_DNA"/>
</dbReference>
<dbReference type="RefSeq" id="WP_249479028.1">
    <property type="nucleotide sequence ID" value="NZ_CP097218.1"/>
</dbReference>
<feature type="binding site" evidence="18">
    <location>
        <position position="132"/>
    </location>
    <ligand>
        <name>K(+)</name>
        <dbReference type="ChEBI" id="CHEBI:29103"/>
    </ligand>
</feature>
<feature type="binding site" evidence="18">
    <location>
        <begin position="136"/>
        <end position="142"/>
    </location>
    <ligand>
        <name>(6S)-NADPHX</name>
        <dbReference type="ChEBI" id="CHEBI:64076"/>
    </ligand>
</feature>
<comment type="similarity">
    <text evidence="18">Belongs to the NnrE/AIBP family.</text>
</comment>
<accession>A0ABY4N7Q5</accession>
<keyword evidence="7 17" id="KW-0067">ATP-binding</keyword>
<dbReference type="InterPro" id="IPR029056">
    <property type="entry name" value="Ribokinase-like"/>
</dbReference>
<comment type="function">
    <text evidence="18">Catalyzes the epimerization of the S- and R-forms of NAD(P)HX, a damaged form of NAD(P)H that is a result of enzymatic or heat-dependent hydration. This is a prerequisite for the S-specific NAD(P)H-hydrate dehydratase to allow the repair of both epimers of NAD(P)HX.</text>
</comment>
<dbReference type="InterPro" id="IPR030677">
    <property type="entry name" value="Nnr"/>
</dbReference>
<keyword evidence="5 18" id="KW-0479">Metal-binding</keyword>
<comment type="cofactor">
    <cofactor evidence="17">
        <name>Mg(2+)</name>
        <dbReference type="ChEBI" id="CHEBI:18420"/>
    </cofactor>
</comment>
<evidence type="ECO:0000259" key="21">
    <source>
        <dbReference type="PROSITE" id="PS51383"/>
    </source>
</evidence>
<comment type="similarity">
    <text evidence="3 19">In the N-terminal section; belongs to the NnrE/AIBP family.</text>
</comment>
<evidence type="ECO:0000256" key="9">
    <source>
        <dbReference type="ARBA" id="ARBA00022958"/>
    </source>
</evidence>
<feature type="binding site" evidence="18">
    <location>
        <position position="72"/>
    </location>
    <ligand>
        <name>K(+)</name>
        <dbReference type="ChEBI" id="CHEBI:29103"/>
    </ligand>
</feature>
<comment type="function">
    <text evidence="17">Catalyzes the dehydration of the S-form of NAD(P)HX at the expense of ADP, which is converted to AMP. Together with NAD(P)HX epimerase, which catalyzes the epimerization of the S- and R-forms, the enzyme allows the repair of both epimers of NAD(P)HX, a damaged form of NAD(P)H that is a result of enzymatic or heat-dependent hydration.</text>
</comment>
<feature type="binding site" evidence="18">
    <location>
        <begin position="71"/>
        <end position="75"/>
    </location>
    <ligand>
        <name>(6S)-NADPHX</name>
        <dbReference type="ChEBI" id="CHEBI:64076"/>
    </ligand>
</feature>
<keyword evidence="11 18" id="KW-0413">Isomerase</keyword>
<evidence type="ECO:0000256" key="10">
    <source>
        <dbReference type="ARBA" id="ARBA00023027"/>
    </source>
</evidence>
<keyword evidence="12 17" id="KW-0456">Lyase</keyword>